<dbReference type="OrthoDB" id="5876800at2759"/>
<dbReference type="SMART" id="SM00558">
    <property type="entry name" value="JmjC"/>
    <property type="match status" value="1"/>
</dbReference>
<evidence type="ECO:0000313" key="18">
    <source>
        <dbReference type="Proteomes" id="UP000314294"/>
    </source>
</evidence>
<feature type="region of interest" description="Disordered" evidence="14">
    <location>
        <begin position="549"/>
        <end position="782"/>
    </location>
</feature>
<feature type="compositionally biased region" description="Low complexity" evidence="14">
    <location>
        <begin position="680"/>
        <end position="697"/>
    </location>
</feature>
<evidence type="ECO:0000256" key="6">
    <source>
        <dbReference type="ARBA" id="ARBA00022853"/>
    </source>
</evidence>
<keyword evidence="9" id="KW-0408">Iron</keyword>
<name>A0A4Z2HD57_9TELE</name>
<dbReference type="SUPFAM" id="SSF57903">
    <property type="entry name" value="FYVE/PHD zinc finger"/>
    <property type="match status" value="1"/>
</dbReference>
<keyword evidence="17" id="KW-0489">Methyltransferase</keyword>
<dbReference type="SMART" id="SM00249">
    <property type="entry name" value="PHD"/>
    <property type="match status" value="1"/>
</dbReference>
<keyword evidence="3" id="KW-0479">Metal-binding</keyword>
<keyword evidence="18" id="KW-1185">Reference proteome</keyword>
<gene>
    <name evidence="17" type="primary">kdm7a</name>
    <name evidence="17" type="ORF">EYF80_026659</name>
</gene>
<dbReference type="Pfam" id="PF00628">
    <property type="entry name" value="PHD"/>
    <property type="match status" value="1"/>
</dbReference>
<feature type="compositionally biased region" description="Basic and acidic residues" evidence="14">
    <location>
        <begin position="571"/>
        <end position="586"/>
    </location>
</feature>
<evidence type="ECO:0000256" key="1">
    <source>
        <dbReference type="ARBA" id="ARBA00004123"/>
    </source>
</evidence>
<keyword evidence="5" id="KW-0862">Zinc</keyword>
<evidence type="ECO:0000256" key="14">
    <source>
        <dbReference type="SAM" id="MobiDB-lite"/>
    </source>
</evidence>
<dbReference type="GO" id="GO:0005634">
    <property type="term" value="C:nucleus"/>
    <property type="evidence" value="ECO:0007669"/>
    <property type="project" value="UniProtKB-SubCell"/>
</dbReference>
<organism evidence="17 18">
    <name type="scientific">Liparis tanakae</name>
    <name type="common">Tanaka's snailfish</name>
    <dbReference type="NCBI Taxonomy" id="230148"/>
    <lineage>
        <taxon>Eukaryota</taxon>
        <taxon>Metazoa</taxon>
        <taxon>Chordata</taxon>
        <taxon>Craniata</taxon>
        <taxon>Vertebrata</taxon>
        <taxon>Euteleostomi</taxon>
        <taxon>Actinopterygii</taxon>
        <taxon>Neopterygii</taxon>
        <taxon>Teleostei</taxon>
        <taxon>Neoteleostei</taxon>
        <taxon>Acanthomorphata</taxon>
        <taxon>Eupercaria</taxon>
        <taxon>Perciformes</taxon>
        <taxon>Cottioidei</taxon>
        <taxon>Cottales</taxon>
        <taxon>Liparidae</taxon>
        <taxon>Liparis</taxon>
    </lineage>
</organism>
<proteinExistence type="inferred from homology"/>
<dbReference type="Pfam" id="PF17811">
    <property type="entry name" value="JHD"/>
    <property type="match status" value="1"/>
</dbReference>
<keyword evidence="10" id="KW-0805">Transcription regulation</keyword>
<reference evidence="17 18" key="1">
    <citation type="submission" date="2019-03" db="EMBL/GenBank/DDBJ databases">
        <title>First draft genome of Liparis tanakae, snailfish: a comprehensive survey of snailfish specific genes.</title>
        <authorList>
            <person name="Kim W."/>
            <person name="Song I."/>
            <person name="Jeong J.-H."/>
            <person name="Kim D."/>
            <person name="Kim S."/>
            <person name="Ryu S."/>
            <person name="Song J.Y."/>
            <person name="Lee S.K."/>
        </authorList>
    </citation>
    <scope>NUCLEOTIDE SEQUENCE [LARGE SCALE GENOMIC DNA]</scope>
    <source>
        <tissue evidence="17">Muscle</tissue>
    </source>
</reference>
<dbReference type="GO" id="GO:0008168">
    <property type="term" value="F:methyltransferase activity"/>
    <property type="evidence" value="ECO:0007669"/>
    <property type="project" value="UniProtKB-KW"/>
</dbReference>
<dbReference type="InterPro" id="IPR019787">
    <property type="entry name" value="Znf_PHD-finger"/>
</dbReference>
<comment type="subcellular location">
    <subcellularLocation>
        <location evidence="1">Nucleus</location>
    </subcellularLocation>
</comment>
<evidence type="ECO:0000256" key="9">
    <source>
        <dbReference type="ARBA" id="ARBA00023004"/>
    </source>
</evidence>
<dbReference type="InterPro" id="IPR003347">
    <property type="entry name" value="JmjC_dom"/>
</dbReference>
<dbReference type="Proteomes" id="UP000314294">
    <property type="component" value="Unassembled WGS sequence"/>
</dbReference>
<evidence type="ECO:0000256" key="8">
    <source>
        <dbReference type="ARBA" id="ARBA00023002"/>
    </source>
</evidence>
<dbReference type="AlphaFoldDB" id="A0A4Z2HD57"/>
<dbReference type="InterPro" id="IPR019786">
    <property type="entry name" value="Zinc_finger_PHD-type_CS"/>
</dbReference>
<dbReference type="Gene3D" id="2.60.120.650">
    <property type="entry name" value="Cupin"/>
    <property type="match status" value="2"/>
</dbReference>
<dbReference type="GO" id="GO:0008270">
    <property type="term" value="F:zinc ion binding"/>
    <property type="evidence" value="ECO:0007669"/>
    <property type="project" value="UniProtKB-KW"/>
</dbReference>
<dbReference type="InterPro" id="IPR050690">
    <property type="entry name" value="JHDM1_Histone_Demethylase"/>
</dbReference>
<dbReference type="PANTHER" id="PTHR23123">
    <property type="entry name" value="PHD/F-BOX CONTAINING PROTEIN"/>
    <property type="match status" value="1"/>
</dbReference>
<sequence>MAAAPLYCVCRQPYDVSRFMIECDICKDWFHGSCVQVEEHHAVDIDVYHCPNCDVVHGPSLMKRRNNGHRHDYTEPDDGAKPVQAGTPVFVKELQNRTFASGEEIMMQMKGEHVTSRYLERHGFSYPIVVTETEGLGLKLPVPTFSVNDVEQYVGGNKVIDVIDVARQADSKMKLSEFIKYYTNPHRPKVLNLISLEFSDSKMSKLVEVPDVAQKMSWVENYWPDDSFFPKPFVQKYCLMGGEKIFYLIKPSPGNLALYEAWSSSANQSEVFFGDKVEKCYKCVVPQGTTLLIPTGWIHAVLTSQDCMAFGGNFLHNLNIGMQLRCYEMERRLKTPDLFKFPYFEAICWYVAKNLLETLKELREDSSPPPTYLVEGVKALISALRTWVKREVTEPSSEVPDHIRPNHLIKELTKEIRYLEEEPVGGSKPVKSQGIGCAVASGSSACPATRTTLERLCQARQARRAARRLREQQRHAPKMPSNLDILERHTREVLRRLEVGPLDEDAAFCAKVRGKLNKVSTASAAAETLEDNHLRLMLVNGRIIRDLRRPASSPVKTEGERSSGGPPKSCVKSERNQDGQEQHSTVEKPALLTGLERVKTELREEASGHSSVSDMDSDSDSPTEQRGSGHTIELDPSGQKLRHKHKPLKRERPTSPSTEEAIQGMLSMAGLLCSAESEKAASSQEPWWSGSSQGSPPESRREEAAHRLQGDKSPMDSQGNSSEAWDNRGPASPEADYQYCDPSMSPPLHPSKRQAPNPPPISNQATKGKRPKKGMATAKQRLGKILKLNRHNRVFV</sequence>
<evidence type="ECO:0000256" key="5">
    <source>
        <dbReference type="ARBA" id="ARBA00022833"/>
    </source>
</evidence>
<dbReference type="InterPro" id="IPR041070">
    <property type="entry name" value="JHD"/>
</dbReference>
<keyword evidence="7" id="KW-0223">Dioxygenase</keyword>
<keyword evidence="12" id="KW-0539">Nucleus</keyword>
<keyword evidence="4 13" id="KW-0863">Zinc-finger</keyword>
<dbReference type="InterPro" id="IPR011011">
    <property type="entry name" value="Znf_FYVE_PHD"/>
</dbReference>
<dbReference type="PROSITE" id="PS01359">
    <property type="entry name" value="ZF_PHD_1"/>
    <property type="match status" value="1"/>
</dbReference>
<feature type="domain" description="JmjC" evidence="16">
    <location>
        <begin position="198"/>
        <end position="331"/>
    </location>
</feature>
<feature type="compositionally biased region" description="Basic and acidic residues" evidence="14">
    <location>
        <begin position="698"/>
        <end position="714"/>
    </location>
</feature>
<evidence type="ECO:0000256" key="3">
    <source>
        <dbReference type="ARBA" id="ARBA00022723"/>
    </source>
</evidence>
<keyword evidence="6" id="KW-0156">Chromatin regulator</keyword>
<dbReference type="EMBL" id="SRLO01000279">
    <property type="protein sequence ID" value="TNN63195.1"/>
    <property type="molecule type" value="Genomic_DNA"/>
</dbReference>
<dbReference type="GO" id="GO:0006325">
    <property type="term" value="P:chromatin organization"/>
    <property type="evidence" value="ECO:0007669"/>
    <property type="project" value="UniProtKB-KW"/>
</dbReference>
<comment type="caution">
    <text evidence="17">The sequence shown here is derived from an EMBL/GenBank/DDBJ whole genome shotgun (WGS) entry which is preliminary data.</text>
</comment>
<dbReference type="Gene3D" id="1.20.58.1360">
    <property type="match status" value="1"/>
</dbReference>
<evidence type="ECO:0000256" key="2">
    <source>
        <dbReference type="ARBA" id="ARBA00006942"/>
    </source>
</evidence>
<feature type="domain" description="PHD-type" evidence="15">
    <location>
        <begin position="5"/>
        <end position="56"/>
    </location>
</feature>
<comment type="similarity">
    <text evidence="2">Belongs to the JHDM1 histone demethylase family. JHDM1D subfamily.</text>
</comment>
<evidence type="ECO:0000256" key="11">
    <source>
        <dbReference type="ARBA" id="ARBA00023163"/>
    </source>
</evidence>
<dbReference type="SUPFAM" id="SSF51197">
    <property type="entry name" value="Clavaminate synthase-like"/>
    <property type="match status" value="1"/>
</dbReference>
<dbReference type="GO" id="GO:0051213">
    <property type="term" value="F:dioxygenase activity"/>
    <property type="evidence" value="ECO:0007669"/>
    <property type="project" value="UniProtKB-KW"/>
</dbReference>
<dbReference type="CDD" id="cd15640">
    <property type="entry name" value="PHD_KDM7"/>
    <property type="match status" value="1"/>
</dbReference>
<keyword evidence="8" id="KW-0560">Oxidoreductase</keyword>
<feature type="compositionally biased region" description="Basic and acidic residues" evidence="14">
    <location>
        <begin position="596"/>
        <end position="607"/>
    </location>
</feature>
<accession>A0A4Z2HD57</accession>
<keyword evidence="17" id="KW-0808">Transferase</keyword>
<evidence type="ECO:0000256" key="4">
    <source>
        <dbReference type="ARBA" id="ARBA00022771"/>
    </source>
</evidence>
<protein>
    <submittedName>
        <fullName evidence="17">Lysine-specific demethylase 7A</fullName>
    </submittedName>
</protein>
<dbReference type="FunFam" id="3.30.40.10:FF:000193">
    <property type="entry name" value="lysine-specific demethylase PHF2 isoform X1"/>
    <property type="match status" value="1"/>
</dbReference>
<evidence type="ECO:0000256" key="12">
    <source>
        <dbReference type="ARBA" id="ARBA00023242"/>
    </source>
</evidence>
<evidence type="ECO:0000313" key="17">
    <source>
        <dbReference type="EMBL" id="TNN63195.1"/>
    </source>
</evidence>
<evidence type="ECO:0000256" key="13">
    <source>
        <dbReference type="PROSITE-ProRule" id="PRU00146"/>
    </source>
</evidence>
<evidence type="ECO:0000256" key="10">
    <source>
        <dbReference type="ARBA" id="ARBA00023015"/>
    </source>
</evidence>
<evidence type="ECO:0000256" key="7">
    <source>
        <dbReference type="ARBA" id="ARBA00022964"/>
    </source>
</evidence>
<evidence type="ECO:0000259" key="16">
    <source>
        <dbReference type="PROSITE" id="PS51184"/>
    </source>
</evidence>
<keyword evidence="11" id="KW-0804">Transcription</keyword>
<dbReference type="InterPro" id="IPR001965">
    <property type="entry name" value="Znf_PHD"/>
</dbReference>
<dbReference type="GO" id="GO:0007420">
    <property type="term" value="P:brain development"/>
    <property type="evidence" value="ECO:0007669"/>
    <property type="project" value="UniProtKB-ARBA"/>
</dbReference>
<evidence type="ECO:0000259" key="15">
    <source>
        <dbReference type="PROSITE" id="PS50016"/>
    </source>
</evidence>
<dbReference type="PROSITE" id="PS50016">
    <property type="entry name" value="ZF_PHD_2"/>
    <property type="match status" value="1"/>
</dbReference>
<dbReference type="PROSITE" id="PS51184">
    <property type="entry name" value="JMJC"/>
    <property type="match status" value="1"/>
</dbReference>
<dbReference type="GO" id="GO:0032259">
    <property type="term" value="P:methylation"/>
    <property type="evidence" value="ECO:0007669"/>
    <property type="project" value="UniProtKB-KW"/>
</dbReference>
<feature type="compositionally biased region" description="Polar residues" evidence="14">
    <location>
        <begin position="715"/>
        <end position="724"/>
    </location>
</feature>
<feature type="compositionally biased region" description="Basic residues" evidence="14">
    <location>
        <begin position="640"/>
        <end position="649"/>
    </location>
</feature>